<dbReference type="AlphaFoldDB" id="A0A0G1X6S4"/>
<proteinExistence type="predicted"/>
<feature type="compositionally biased region" description="Low complexity" evidence="1">
    <location>
        <begin position="598"/>
        <end position="620"/>
    </location>
</feature>
<feature type="compositionally biased region" description="Low complexity" evidence="1">
    <location>
        <begin position="768"/>
        <end position="778"/>
    </location>
</feature>
<dbReference type="Proteomes" id="UP000034913">
    <property type="component" value="Unassembled WGS sequence"/>
</dbReference>
<feature type="compositionally biased region" description="Polar residues" evidence="1">
    <location>
        <begin position="691"/>
        <end position="703"/>
    </location>
</feature>
<protein>
    <submittedName>
        <fullName evidence="2">Uncharacterized protein</fullName>
    </submittedName>
</protein>
<accession>A0A0G1X6S4</accession>
<feature type="region of interest" description="Disordered" evidence="1">
    <location>
        <begin position="763"/>
        <end position="796"/>
    </location>
</feature>
<feature type="region of interest" description="Disordered" evidence="1">
    <location>
        <begin position="871"/>
        <end position="895"/>
    </location>
</feature>
<comment type="caution">
    <text evidence="2">The sequence shown here is derived from an EMBL/GenBank/DDBJ whole genome shotgun (WGS) entry which is preliminary data.</text>
</comment>
<feature type="non-terminal residue" evidence="2">
    <location>
        <position position="1"/>
    </location>
</feature>
<evidence type="ECO:0000256" key="1">
    <source>
        <dbReference type="SAM" id="MobiDB-lite"/>
    </source>
</evidence>
<organism evidence="2 3">
    <name type="scientific">candidate division Kazan bacterium GW2011_GWB1_52_7</name>
    <dbReference type="NCBI Taxonomy" id="1620414"/>
    <lineage>
        <taxon>Bacteria</taxon>
        <taxon>Bacteria division Kazan-3B-28</taxon>
    </lineage>
</organism>
<evidence type="ECO:0000313" key="2">
    <source>
        <dbReference type="EMBL" id="KKW26676.1"/>
    </source>
</evidence>
<gene>
    <name evidence="2" type="ORF">VF00_C0002G0001</name>
</gene>
<sequence>IGRLMTVVLTVVMVFGGFQFAPLRFNVLPAQATQITINGDLFNLTGQYGPSPSVVWVSDTTGYAFYIDDTTDTPAYKKTTNSGASWGGEVELGTDQDWMDIAVWYDQWTPGDTSGTYIYMVAHETAGTNDDDVYFKRLDTASDTLSPTGTTWTKIGDNTVDMVYASGGSPSIIKSTDNKLYALWFWGDATASYKVYSAADVGGSSWSDTGFSMAGGIDHGQIFPLSGGDVMIVVHDTSATDLVSMVYDASAPTWDGSWTTIDSSFAYHTTYDVAWGGALNKNTGDIYVVGNNDPATSGGDIETYWYDESGRSWSTNTNVYTDIGTAGLGGAVAIDQQNGDLYAFYLRGTVASSMSVYYKKSTTGGSTWGSEQGPVSSSAGNYIYVRAGSVTPYKIFATWYDSANADMLGVNFTDTSALDIAEVRMMLFWDGTLITMPAGWSSVSNDATDIFYQKFPRGNSAYGPWGGADTHTPTATPGTITDNLSLSISQSGTTVAGDQHTHSWSATASSKSLLPSYRELQVVQYDSGMPSTLPQNIIAMFDATVPTGWTRYSAQDNTFVRGGPDGETTGGSNTAHDHDITLTGGTVTSGGAVGGTTGPPFTGAAAAHNHTGSGTSTTGNHVPIHVEVIMGKKDSTGAIPANLVAMFTADPGSAWTVSSGSSQTFNRRYLEAQSSYTADGSGGASSHSHTVSDITTGGASSSAGFDMPAPPPGVTIAVDDHTHSAPVTIADTDNLPTYVDTVIAKSKPYKPGSKNWRWFDAEDVADPNTTNGGETTTGDALSDEDNDSTSTPPSSTRIVYPGNAIKLRVVVGEANGVGATDVKYKLQFDTSTSFTGATDVEAQGGNTVAWRYYNGANVTDDDAIVNVRLTNNSPTAGRHNEDSGTGAGSGSTFDPAASTNYEHEFTIQRNPGVIVAPGTTYYFRLQYMENSAAAGGSWATVSKDSNNSYPALTTSAATDLEMATAPADVYLGAYTKGGGGTLSYPFEAGEEFVFWDKRGNQTSYTVSVGSMSMPKSGGGDTIPGTDITWKSTTTVLNGSFASSKTDMTGQTGATLDADRNAYTGPGSTYINGKGGFYFLPTIDLADLESRTVGDYSGTLTITII</sequence>
<name>A0A0G1X6S4_UNCK3</name>
<feature type="region of interest" description="Disordered" evidence="1">
    <location>
        <begin position="676"/>
        <end position="719"/>
    </location>
</feature>
<reference evidence="2 3" key="1">
    <citation type="journal article" date="2015" name="Nature">
        <title>rRNA introns, odd ribosomes, and small enigmatic genomes across a large radiation of phyla.</title>
        <authorList>
            <person name="Brown C.T."/>
            <person name="Hug L.A."/>
            <person name="Thomas B.C."/>
            <person name="Sharon I."/>
            <person name="Castelle C.J."/>
            <person name="Singh A."/>
            <person name="Wilkins M.J."/>
            <person name="Williams K.H."/>
            <person name="Banfield J.F."/>
        </authorList>
    </citation>
    <scope>NUCLEOTIDE SEQUENCE [LARGE SCALE GENOMIC DNA]</scope>
</reference>
<feature type="region of interest" description="Disordered" evidence="1">
    <location>
        <begin position="593"/>
        <end position="620"/>
    </location>
</feature>
<evidence type="ECO:0000313" key="3">
    <source>
        <dbReference type="Proteomes" id="UP000034913"/>
    </source>
</evidence>
<dbReference type="EMBL" id="LCRB01000002">
    <property type="protein sequence ID" value="KKW26676.1"/>
    <property type="molecule type" value="Genomic_DNA"/>
</dbReference>